<dbReference type="GO" id="GO:0060090">
    <property type="term" value="F:molecular adaptor activity"/>
    <property type="evidence" value="ECO:0007669"/>
    <property type="project" value="InterPro"/>
</dbReference>
<evidence type="ECO:0000259" key="6">
    <source>
        <dbReference type="Pfam" id="PF23702"/>
    </source>
</evidence>
<gene>
    <name evidence="8" type="ORF">GUITHDRAFT_163218</name>
</gene>
<dbReference type="RefSeq" id="XP_005832615.1">
    <property type="nucleotide sequence ID" value="XM_005832558.1"/>
</dbReference>
<feature type="domain" description="Proteasome component Ecm29 N-terminal" evidence="5">
    <location>
        <begin position="15"/>
        <end position="69"/>
    </location>
</feature>
<evidence type="ECO:0000256" key="2">
    <source>
        <dbReference type="ARBA" id="ARBA00022490"/>
    </source>
</evidence>
<dbReference type="Proteomes" id="UP000011087">
    <property type="component" value="Unassembled WGS sequence"/>
</dbReference>
<accession>L1JC14</accession>
<evidence type="ECO:0000256" key="4">
    <source>
        <dbReference type="ARBA" id="ARBA00022942"/>
    </source>
</evidence>
<dbReference type="InterPro" id="IPR024372">
    <property type="entry name" value="Ecm29_N"/>
</dbReference>
<dbReference type="EMBL" id="JH992998">
    <property type="protein sequence ID" value="EKX45635.1"/>
    <property type="molecule type" value="Genomic_DNA"/>
</dbReference>
<keyword evidence="10" id="KW-1185">Reference proteome</keyword>
<name>L1JC14_GUITC</name>
<protein>
    <submittedName>
        <fullName evidence="8 9">Uncharacterized protein</fullName>
    </submittedName>
</protein>
<reference evidence="10" key="2">
    <citation type="submission" date="2012-11" db="EMBL/GenBank/DDBJ databases">
        <authorList>
            <person name="Kuo A."/>
            <person name="Curtis B.A."/>
            <person name="Tanifuji G."/>
            <person name="Burki F."/>
            <person name="Gruber A."/>
            <person name="Irimia M."/>
            <person name="Maruyama S."/>
            <person name="Arias M.C."/>
            <person name="Ball S.G."/>
            <person name="Gile G.H."/>
            <person name="Hirakawa Y."/>
            <person name="Hopkins J.F."/>
            <person name="Rensing S.A."/>
            <person name="Schmutz J."/>
            <person name="Symeonidi A."/>
            <person name="Elias M."/>
            <person name="Eveleigh R.J."/>
            <person name="Herman E.K."/>
            <person name="Klute M.J."/>
            <person name="Nakayama T."/>
            <person name="Obornik M."/>
            <person name="Reyes-Prieto A."/>
            <person name="Armbrust E.V."/>
            <person name="Aves S.J."/>
            <person name="Beiko R.G."/>
            <person name="Coutinho P."/>
            <person name="Dacks J.B."/>
            <person name="Durnford D.G."/>
            <person name="Fast N.M."/>
            <person name="Green B.R."/>
            <person name="Grisdale C."/>
            <person name="Hempe F."/>
            <person name="Henrissat B."/>
            <person name="Hoppner M.P."/>
            <person name="Ishida K.-I."/>
            <person name="Kim E."/>
            <person name="Koreny L."/>
            <person name="Kroth P.G."/>
            <person name="Liu Y."/>
            <person name="Malik S.-B."/>
            <person name="Maier U.G."/>
            <person name="McRose D."/>
            <person name="Mock T."/>
            <person name="Neilson J.A."/>
            <person name="Onodera N.T."/>
            <person name="Poole A.M."/>
            <person name="Pritham E.J."/>
            <person name="Richards T.A."/>
            <person name="Rocap G."/>
            <person name="Roy S.W."/>
            <person name="Sarai C."/>
            <person name="Schaack S."/>
            <person name="Shirato S."/>
            <person name="Slamovits C.H."/>
            <person name="Spencer D.F."/>
            <person name="Suzuki S."/>
            <person name="Worden A.Z."/>
            <person name="Zauner S."/>
            <person name="Barry K."/>
            <person name="Bell C."/>
            <person name="Bharti A.K."/>
            <person name="Crow J.A."/>
            <person name="Grimwood J."/>
            <person name="Kramer R."/>
            <person name="Lindquist E."/>
            <person name="Lucas S."/>
            <person name="Salamov A."/>
            <person name="McFadden G.I."/>
            <person name="Lane C.E."/>
            <person name="Keeling P.J."/>
            <person name="Gray M.W."/>
            <person name="Grigoriev I.V."/>
            <person name="Archibald J.M."/>
        </authorList>
    </citation>
    <scope>NUCLEOTIDE SEQUENCE</scope>
    <source>
        <strain evidence="10">CCMP2712</strain>
    </source>
</reference>
<dbReference type="InterPro" id="IPR011989">
    <property type="entry name" value="ARM-like"/>
</dbReference>
<dbReference type="GO" id="GO:0000502">
    <property type="term" value="C:proteasome complex"/>
    <property type="evidence" value="ECO:0007669"/>
    <property type="project" value="UniProtKB-KW"/>
</dbReference>
<dbReference type="HOGENOM" id="CLU_000880_2_1_1"/>
<comment type="subcellular location">
    <subcellularLocation>
        <location evidence="1">Cytoplasm</location>
    </subcellularLocation>
</comment>
<dbReference type="GO" id="GO:0005737">
    <property type="term" value="C:cytoplasm"/>
    <property type="evidence" value="ECO:0007669"/>
    <property type="project" value="UniProtKB-SubCell"/>
</dbReference>
<dbReference type="InterPro" id="IPR016024">
    <property type="entry name" value="ARM-type_fold"/>
</dbReference>
<feature type="domain" description="Proteasome component Ecm29 N-terminal" evidence="5">
    <location>
        <begin position="79"/>
        <end position="299"/>
    </location>
</feature>
<evidence type="ECO:0000313" key="9">
    <source>
        <dbReference type="EnsemblProtists" id="EKX45635"/>
    </source>
</evidence>
<dbReference type="GeneID" id="17302377"/>
<dbReference type="Gene3D" id="1.25.10.10">
    <property type="entry name" value="Leucine-rich Repeat Variant"/>
    <property type="match status" value="3"/>
</dbReference>
<reference evidence="9" key="3">
    <citation type="submission" date="2015-06" db="UniProtKB">
        <authorList>
            <consortium name="EnsemblProtists"/>
        </authorList>
    </citation>
    <scope>IDENTIFICATION</scope>
</reference>
<dbReference type="OrthoDB" id="16066at2759"/>
<dbReference type="SUPFAM" id="SSF48371">
    <property type="entry name" value="ARM repeat"/>
    <property type="match status" value="2"/>
</dbReference>
<dbReference type="GO" id="GO:0043248">
    <property type="term" value="P:proteasome assembly"/>
    <property type="evidence" value="ECO:0007669"/>
    <property type="project" value="InterPro"/>
</dbReference>
<sequence length="1727" mass="192054">MRVQMICRVLFHLRAEATRPKALEVVKNLTNRLKSSSVKLPVASLLEVFSQPESSAYEKNIALFFIELGWTVGSKTGSSWEEISSNVGKDDVDVFRNFLLDVLLYLPMKASKEATASDSTPVVECPPGLSEGSLTFITSKIQSKQEKEKYLMDRKEKIIPHEKMLSLAVVATCGSHHDVRRMGEELLRAKSQRSNFEDPDLVKDLYKLLLGTKKSDAKTIDRKPVDAIFNGLYGQDSTAKLKQATMQLCIWTMAKSRDDIFQPIVPVLLSGLTKFLTSVVGTDATTVQLRGYTYSAIGQKMYLLLKISSLPFPLNLRVNAYRNIDEQRKDRIMQLLIHTATSATHQARFSAVYWARVLFPFHDVRARLICLSGVDDAKIEVREEALKGILLERSAEPSRTAESLISSIQEELRAVKEQQRYPTLEEFLDYLFEDKPFKTRAAERFNSIIEVALSSALGSDQRGAVGEAERARDCFIALIDLLAARPDVVANKYVGRLPWLESFVFCHKSETRELASSLYGEFVARLSPSEAEQVMKKMLTCAGDENPVDKRMGAVLVIGYALGRGGDKFVEQLSKDFLFQSLKFLSSHLKDTNPQMVSIICRSMSVIFMEINLARLMGTEGEDVDMSEASKTEDEKSKEFSMMQMMRTLGELAARKETKGNENEAAAIALGCICLASRTAAVLGERLNSALRAINTLLEDCCRSSLYSTTDVKRSEEFHLCVGEALACCGGGRKFTSEVLLSQLRNPPAYQDENGDAEIQMKRWKSSNEETDVQLLQDILKHLFQKVLSDGKAHVREAGACWLLCILRYCADHPTVQQHLSQIQQSFTLLLQEIASKGLALCYDMCTDDKVKDELVSTLAKTLMGGKTAQKQTNNSTDDPIFEEGQIKIDDKALGEGSLTTYKELCTVANELGQPELIYRFLNLSGHQKMWNSKRGAAFGFSSIASKATDRLKPHLPKLIPKLYRYQFDPNEKIQEAMTNLWLVVVEDSEKAKEAYLQDILADLIPSVGSRLASCLALADILAKRKFEQIETNLVEMYRMSLRAVDDVKETVRIAGASFNRSVFGLASRLADPSQSGESVAGKVLGLILPFLLKEGISSSASEVRALSISQLVKFTKHAGTSLRPFIPELSLVLLESLSSLEPQMNTYLQLNAEKFDVAGETVERARLSASRNSPMADTLDMCVRYMNGEAAEETIPKLVHVIQHGVGLPTRCGVAKFVSQLCLIQQEVPAVLRKHSSRLLRALCSAFSDRSTVVRQAMASAAARVAGVSKENNIEEFVLNMRKMYVDKGMDDAALRATIGVALKELVLQARDSSSVSMQKVIPLVIVGKEDEDEASRSQFLTIWEESVGSLHTALRMYGEEIIEFVELCFASSSWLLRKMTAKASVFLVSSNPHAQVADISRAQSARKLLPILVQNIQAARIWDGKENVLHAIAASVVAIDLFVDKQGGDGSELQLEGWSKEGEGAGDLSRTHVARVLIAECMRKKRAYRLEALRACTRMLTALKTSLNIWQDVLTAVKDVILNPQERKEEEVRQTVSGGRSEEEEQHYDAMMETKSYAELRTCALETLVSAWIVDFDLASAMLPDLLRALQDYSHSVMVEEKQAAVSMMRRIAEKLSEEESLGMWQSLSGAVMDGLSFCIEVNGPQLRDVQIAAVAACNKWLELYSRFAASRMEEDGDGNQREGQTKALARLMHIVEELLKDQTDINFKSALNSLHASLRGAQGV</sequence>
<evidence type="ECO:0000259" key="7">
    <source>
        <dbReference type="Pfam" id="PF24492"/>
    </source>
</evidence>
<dbReference type="Pfam" id="PF23702">
    <property type="entry name" value="ARM_ECM29"/>
    <property type="match status" value="1"/>
</dbReference>
<keyword evidence="3" id="KW-0677">Repeat</keyword>
<reference evidence="8 10" key="1">
    <citation type="journal article" date="2012" name="Nature">
        <title>Algal genomes reveal evolutionary mosaicism and the fate of nucleomorphs.</title>
        <authorList>
            <consortium name="DOE Joint Genome Institute"/>
            <person name="Curtis B.A."/>
            <person name="Tanifuji G."/>
            <person name="Burki F."/>
            <person name="Gruber A."/>
            <person name="Irimia M."/>
            <person name="Maruyama S."/>
            <person name="Arias M.C."/>
            <person name="Ball S.G."/>
            <person name="Gile G.H."/>
            <person name="Hirakawa Y."/>
            <person name="Hopkins J.F."/>
            <person name="Kuo A."/>
            <person name="Rensing S.A."/>
            <person name="Schmutz J."/>
            <person name="Symeonidi A."/>
            <person name="Elias M."/>
            <person name="Eveleigh R.J."/>
            <person name="Herman E.K."/>
            <person name="Klute M.J."/>
            <person name="Nakayama T."/>
            <person name="Obornik M."/>
            <person name="Reyes-Prieto A."/>
            <person name="Armbrust E.V."/>
            <person name="Aves S.J."/>
            <person name="Beiko R.G."/>
            <person name="Coutinho P."/>
            <person name="Dacks J.B."/>
            <person name="Durnford D.G."/>
            <person name="Fast N.M."/>
            <person name="Green B.R."/>
            <person name="Grisdale C.J."/>
            <person name="Hempel F."/>
            <person name="Henrissat B."/>
            <person name="Hoppner M.P."/>
            <person name="Ishida K."/>
            <person name="Kim E."/>
            <person name="Koreny L."/>
            <person name="Kroth P.G."/>
            <person name="Liu Y."/>
            <person name="Malik S.B."/>
            <person name="Maier U.G."/>
            <person name="McRose D."/>
            <person name="Mock T."/>
            <person name="Neilson J.A."/>
            <person name="Onodera N.T."/>
            <person name="Poole A.M."/>
            <person name="Pritham E.J."/>
            <person name="Richards T.A."/>
            <person name="Rocap G."/>
            <person name="Roy S.W."/>
            <person name="Sarai C."/>
            <person name="Schaack S."/>
            <person name="Shirato S."/>
            <person name="Slamovits C.H."/>
            <person name="Spencer D.F."/>
            <person name="Suzuki S."/>
            <person name="Worden A.Z."/>
            <person name="Zauner S."/>
            <person name="Barry K."/>
            <person name="Bell C."/>
            <person name="Bharti A.K."/>
            <person name="Crow J.A."/>
            <person name="Grimwood J."/>
            <person name="Kramer R."/>
            <person name="Lindquist E."/>
            <person name="Lucas S."/>
            <person name="Salamov A."/>
            <person name="McFadden G.I."/>
            <person name="Lane C.E."/>
            <person name="Keeling P.J."/>
            <person name="Gray M.W."/>
            <person name="Grigoriev I.V."/>
            <person name="Archibald J.M."/>
        </authorList>
    </citation>
    <scope>NUCLEOTIDE SEQUENCE</scope>
    <source>
        <strain evidence="8 10">CCMP2712</strain>
    </source>
</reference>
<dbReference type="GO" id="GO:0036503">
    <property type="term" value="P:ERAD pathway"/>
    <property type="evidence" value="ECO:0007669"/>
    <property type="project" value="TreeGrafter"/>
</dbReference>
<dbReference type="InterPro" id="IPR055444">
    <property type="entry name" value="ARM_ECM29"/>
</dbReference>
<dbReference type="KEGG" id="gtt:GUITHDRAFT_163218"/>
<evidence type="ECO:0000313" key="8">
    <source>
        <dbReference type="EMBL" id="EKX45635.1"/>
    </source>
</evidence>
<dbReference type="GO" id="GO:0005634">
    <property type="term" value="C:nucleus"/>
    <property type="evidence" value="ECO:0007669"/>
    <property type="project" value="TreeGrafter"/>
</dbReference>
<dbReference type="STRING" id="905079.L1JC14"/>
<feature type="domain" description="Proteasome component Ecm29 N-terminal" evidence="5">
    <location>
        <begin position="318"/>
        <end position="371"/>
    </location>
</feature>
<dbReference type="Pfam" id="PF13001">
    <property type="entry name" value="ECM29_N"/>
    <property type="match status" value="3"/>
</dbReference>
<evidence type="ECO:0000256" key="3">
    <source>
        <dbReference type="ARBA" id="ARBA00022737"/>
    </source>
</evidence>
<dbReference type="OMA" id="CRIKDIE"/>
<dbReference type="InterPro" id="IPR055443">
    <property type="entry name" value="HEAT_ECM29"/>
</dbReference>
<feature type="domain" description="ECM29 ARM-like repeats" evidence="6">
    <location>
        <begin position="475"/>
        <end position="572"/>
    </location>
</feature>
<evidence type="ECO:0000256" key="1">
    <source>
        <dbReference type="ARBA" id="ARBA00004496"/>
    </source>
</evidence>
<evidence type="ECO:0000259" key="5">
    <source>
        <dbReference type="Pfam" id="PF13001"/>
    </source>
</evidence>
<dbReference type="eggNOG" id="KOG0915">
    <property type="taxonomic scope" value="Eukaryota"/>
</dbReference>
<proteinExistence type="predicted"/>
<dbReference type="PaxDb" id="55529-EKX45635"/>
<keyword evidence="2" id="KW-0963">Cytoplasm</keyword>
<evidence type="ECO:0000313" key="10">
    <source>
        <dbReference type="Proteomes" id="UP000011087"/>
    </source>
</evidence>
<keyword evidence="4" id="KW-0647">Proteasome</keyword>
<dbReference type="EnsemblProtists" id="EKX45635">
    <property type="protein sequence ID" value="EKX45635"/>
    <property type="gene ID" value="GUITHDRAFT_163218"/>
</dbReference>
<dbReference type="PANTHER" id="PTHR23346:SF19">
    <property type="entry name" value="PROTEASOME ADAPTER AND SCAFFOLD PROTEIN ECM29"/>
    <property type="match status" value="1"/>
</dbReference>
<organism evidence="8">
    <name type="scientific">Guillardia theta (strain CCMP2712)</name>
    <name type="common">Cryptophyte</name>
    <dbReference type="NCBI Taxonomy" id="905079"/>
    <lineage>
        <taxon>Eukaryota</taxon>
        <taxon>Cryptophyceae</taxon>
        <taxon>Pyrenomonadales</taxon>
        <taxon>Geminigeraceae</taxon>
        <taxon>Guillardia</taxon>
    </lineage>
</organism>
<feature type="domain" description="Proteasome adapter and scaffold protein ECM29 HEAT-repeat" evidence="7">
    <location>
        <begin position="1123"/>
        <end position="1287"/>
    </location>
</feature>
<dbReference type="Pfam" id="PF24492">
    <property type="entry name" value="HEAT_ECM29"/>
    <property type="match status" value="1"/>
</dbReference>
<dbReference type="PANTHER" id="PTHR23346">
    <property type="entry name" value="TRANSLATIONAL ACTIVATOR GCN1-RELATED"/>
    <property type="match status" value="1"/>
</dbReference>